<dbReference type="OrthoDB" id="9801510at2"/>
<dbReference type="NCBIfam" id="NF008171">
    <property type="entry name" value="PRK10918.1"/>
    <property type="match status" value="1"/>
</dbReference>
<dbReference type="Proteomes" id="UP000093080">
    <property type="component" value="Unassembled WGS sequence"/>
</dbReference>
<comment type="function">
    <text evidence="1">Part of the ABC transporter complex PstSACB involved in phosphate import.</text>
</comment>
<evidence type="ECO:0000256" key="1">
    <source>
        <dbReference type="ARBA" id="ARBA00002841"/>
    </source>
</evidence>
<evidence type="ECO:0000313" key="8">
    <source>
        <dbReference type="EMBL" id="OCC15196.1"/>
    </source>
</evidence>
<dbReference type="InterPro" id="IPR050962">
    <property type="entry name" value="Phosphate-bind_PstS"/>
</dbReference>
<evidence type="ECO:0000256" key="6">
    <source>
        <dbReference type="PIRNR" id="PIRNR002756"/>
    </source>
</evidence>
<accession>A0A1B9F5K2</accession>
<dbReference type="Pfam" id="PF12849">
    <property type="entry name" value="PBP_like_2"/>
    <property type="match status" value="1"/>
</dbReference>
<protein>
    <recommendedName>
        <fullName evidence="6">Phosphate-binding protein</fullName>
    </recommendedName>
</protein>
<evidence type="ECO:0000256" key="3">
    <source>
        <dbReference type="ARBA" id="ARBA00011529"/>
    </source>
</evidence>
<evidence type="ECO:0000256" key="2">
    <source>
        <dbReference type="ARBA" id="ARBA00008725"/>
    </source>
</evidence>
<comment type="caution">
    <text evidence="8">The sequence shown here is derived from an EMBL/GenBank/DDBJ whole genome shotgun (WGS) entry which is preliminary data.</text>
</comment>
<dbReference type="InterPro" id="IPR005673">
    <property type="entry name" value="ABC_phos-bd_PstS"/>
</dbReference>
<gene>
    <name evidence="8" type="ORF">DBT_1316</name>
</gene>
<organism evidence="8 9">
    <name type="scientific">Dissulfuribacter thermophilus</name>
    <dbReference type="NCBI Taxonomy" id="1156395"/>
    <lineage>
        <taxon>Bacteria</taxon>
        <taxon>Pseudomonadati</taxon>
        <taxon>Thermodesulfobacteriota</taxon>
        <taxon>Dissulfuribacteria</taxon>
        <taxon>Dissulfuribacterales</taxon>
        <taxon>Dissulfuribacteraceae</taxon>
        <taxon>Dissulfuribacter</taxon>
    </lineage>
</organism>
<evidence type="ECO:0000313" key="9">
    <source>
        <dbReference type="Proteomes" id="UP000093080"/>
    </source>
</evidence>
<dbReference type="PATRIC" id="fig|1156395.6.peg.1330"/>
<dbReference type="InterPro" id="IPR024370">
    <property type="entry name" value="PBP_domain"/>
</dbReference>
<proteinExistence type="inferred from homology"/>
<dbReference type="EMBL" id="MAGO01000006">
    <property type="protein sequence ID" value="OCC15196.1"/>
    <property type="molecule type" value="Genomic_DNA"/>
</dbReference>
<evidence type="ECO:0000256" key="4">
    <source>
        <dbReference type="ARBA" id="ARBA00022448"/>
    </source>
</evidence>
<dbReference type="PANTHER" id="PTHR42996:SF1">
    <property type="entry name" value="PHOSPHATE-BINDING PROTEIN PSTS"/>
    <property type="match status" value="1"/>
</dbReference>
<comment type="subunit">
    <text evidence="3">The complex is composed of two ATP-binding proteins (PstB), two transmembrane proteins (PstC and PstA) and a solute-binding protein (PstS).</text>
</comment>
<keyword evidence="9" id="KW-1185">Reference proteome</keyword>
<dbReference type="PIRSF" id="PIRSF002756">
    <property type="entry name" value="PstS"/>
    <property type="match status" value="1"/>
</dbReference>
<evidence type="ECO:0000259" key="7">
    <source>
        <dbReference type="Pfam" id="PF12849"/>
    </source>
</evidence>
<dbReference type="RefSeq" id="WP_083186671.1">
    <property type="nucleotide sequence ID" value="NZ_MAGO01000006.1"/>
</dbReference>
<name>A0A1B9F5K2_9BACT</name>
<dbReference type="SUPFAM" id="SSF53850">
    <property type="entry name" value="Periplasmic binding protein-like II"/>
    <property type="match status" value="1"/>
</dbReference>
<dbReference type="Gene3D" id="3.40.190.10">
    <property type="entry name" value="Periplasmic binding protein-like II"/>
    <property type="match status" value="2"/>
</dbReference>
<keyword evidence="5 6" id="KW-0592">Phosphate transport</keyword>
<comment type="similarity">
    <text evidence="2 6">Belongs to the PstS family.</text>
</comment>
<sequence length="356" mass="39122">MTSFIRSLRQKTAMVILFLGIGLAFWSNANSAEIITGAGATFPYPIYSKWAHSYAKETGIKLNYQSIGSGGGIRQIKARAVDFGASDAPLNANELNEAGLLQFPMVIGGVVPVVNIKGIGSNVLKLDGETLALIFLGAIKYWDDPRIKQLNQGIKLPHLKIYVVHRSDGSGTTWIFSKYLSSMSPKWQEKVGVGKALKWPTGVGGKGNEGVAAYVKRLKGSIGYVEFAYAKQNNLTSVLLKNKDGNFVSPTIDSFQAAAKNADWINTPGMAVVLVNQPGKNSWPITGASFILIYKEQKDKNRAITMLKFFDWCYKNGTEMARDLLYVPMPLKVVQIVEQMWAKEITVNGEPIWPSH</sequence>
<keyword evidence="4 6" id="KW-0813">Transport</keyword>
<dbReference type="PANTHER" id="PTHR42996">
    <property type="entry name" value="PHOSPHATE-BINDING PROTEIN PSTS"/>
    <property type="match status" value="1"/>
</dbReference>
<dbReference type="CDD" id="cd13565">
    <property type="entry name" value="PBP2_PstS"/>
    <property type="match status" value="1"/>
</dbReference>
<dbReference type="GO" id="GO:0043190">
    <property type="term" value="C:ATP-binding cassette (ABC) transporter complex"/>
    <property type="evidence" value="ECO:0007669"/>
    <property type="project" value="InterPro"/>
</dbReference>
<dbReference type="AlphaFoldDB" id="A0A1B9F5K2"/>
<dbReference type="GO" id="GO:0035435">
    <property type="term" value="P:phosphate ion transmembrane transport"/>
    <property type="evidence" value="ECO:0007669"/>
    <property type="project" value="InterPro"/>
</dbReference>
<dbReference type="NCBIfam" id="TIGR00975">
    <property type="entry name" value="3a0107s03"/>
    <property type="match status" value="1"/>
</dbReference>
<feature type="domain" description="PBP" evidence="7">
    <location>
        <begin position="30"/>
        <end position="313"/>
    </location>
</feature>
<dbReference type="GO" id="GO:0042301">
    <property type="term" value="F:phosphate ion binding"/>
    <property type="evidence" value="ECO:0007669"/>
    <property type="project" value="InterPro"/>
</dbReference>
<evidence type="ECO:0000256" key="5">
    <source>
        <dbReference type="ARBA" id="ARBA00022592"/>
    </source>
</evidence>
<reference evidence="8 9" key="1">
    <citation type="submission" date="2016-06" db="EMBL/GenBank/DDBJ databases">
        <title>Respiratory ammonification of nitrate coupled to the oxidation of elemental sulfur in deep-sea autotrophic thermophilic bacteria.</title>
        <authorList>
            <person name="Slobodkina G.B."/>
            <person name="Mardanov A.V."/>
            <person name="Ravin N.V."/>
            <person name="Frolova A.A."/>
            <person name="Viryasiv M.B."/>
            <person name="Chernyh N.A."/>
            <person name="Bonch-Osmolovskaya E.A."/>
            <person name="Slobodkin A.I."/>
        </authorList>
    </citation>
    <scope>NUCLEOTIDE SEQUENCE [LARGE SCALE GENOMIC DNA]</scope>
    <source>
        <strain evidence="8 9">S69</strain>
    </source>
</reference>
<dbReference type="STRING" id="1156395.DBT_1316"/>